<dbReference type="OrthoDB" id="5841141at2759"/>
<feature type="transmembrane region" description="Helical" evidence="1">
    <location>
        <begin position="14"/>
        <end position="32"/>
    </location>
</feature>
<dbReference type="AlphaFoldDB" id="E3NRM0"/>
<sequence length="364" mass="42111">MVRFFEISDILTKFGVASVLIVNTFFIFLTVFHVKRIVGTYRKMVLIFASMGIVFSASELIARPFVHNYNKGWVFFSLNTWLESYQNFLQFSLAVYASFYLSMVSLISVQFLFRYFTLINPKIAKKFSGRGIFIWSSYSIVSGGIYGGLVYLFGRPDDYSDEYMKYISCFKPHNNNLKFREEILQNYGLAVKGLPRLVMIPYVSFLFLPEVHSLFFQSVDRSIRWGNILFLVVGGVDMILQYIIIVYCGIRMHLVMRKEFSTSSTPNKKLQKQFFKALIIQTIVPTFLFVFPAAFVLLSPLFNIKMSLQTGWIYAALSLYPPIDTIAFMLLVSEYRKVTEELYKLIFPDEPHLPSGLSTTLPRN</sequence>
<evidence type="ECO:0000256" key="1">
    <source>
        <dbReference type="SAM" id="Phobius"/>
    </source>
</evidence>
<dbReference type="HOGENOM" id="CLU_036335_4_2_1"/>
<gene>
    <name evidence="2" type="ORF">CRE_14415</name>
</gene>
<accession>E3NRM0</accession>
<protein>
    <recommendedName>
        <fullName evidence="4">Seven TM Receptor</fullName>
    </recommendedName>
</protein>
<proteinExistence type="predicted"/>
<feature type="transmembrane region" description="Helical" evidence="1">
    <location>
        <begin position="133"/>
        <end position="154"/>
    </location>
</feature>
<keyword evidence="1" id="KW-1133">Transmembrane helix</keyword>
<dbReference type="Proteomes" id="UP000008281">
    <property type="component" value="Unassembled WGS sequence"/>
</dbReference>
<organism evidence="3">
    <name type="scientific">Caenorhabditis remanei</name>
    <name type="common">Caenorhabditis vulgaris</name>
    <dbReference type="NCBI Taxonomy" id="31234"/>
    <lineage>
        <taxon>Eukaryota</taxon>
        <taxon>Metazoa</taxon>
        <taxon>Ecdysozoa</taxon>
        <taxon>Nematoda</taxon>
        <taxon>Chromadorea</taxon>
        <taxon>Rhabditida</taxon>
        <taxon>Rhabditina</taxon>
        <taxon>Rhabditomorpha</taxon>
        <taxon>Rhabditoidea</taxon>
        <taxon>Rhabditidae</taxon>
        <taxon>Peloderinae</taxon>
        <taxon>Caenorhabditis</taxon>
    </lineage>
</organism>
<evidence type="ECO:0008006" key="4">
    <source>
        <dbReference type="Google" id="ProtNLM"/>
    </source>
</evidence>
<keyword evidence="1" id="KW-0812">Transmembrane</keyword>
<dbReference type="InParanoid" id="E3NRM0"/>
<dbReference type="Pfam" id="PF10326">
    <property type="entry name" value="7TM_GPCR_Str"/>
    <property type="match status" value="1"/>
</dbReference>
<feature type="transmembrane region" description="Helical" evidence="1">
    <location>
        <begin position="44"/>
        <end position="66"/>
    </location>
</feature>
<feature type="transmembrane region" description="Helical" evidence="1">
    <location>
        <begin position="228"/>
        <end position="250"/>
    </location>
</feature>
<dbReference type="SUPFAM" id="SSF81321">
    <property type="entry name" value="Family A G protein-coupled receptor-like"/>
    <property type="match status" value="1"/>
</dbReference>
<evidence type="ECO:0000313" key="2">
    <source>
        <dbReference type="EMBL" id="EFO88198.1"/>
    </source>
</evidence>
<dbReference type="eggNOG" id="ENOG502TFWW">
    <property type="taxonomic scope" value="Eukaryota"/>
</dbReference>
<dbReference type="EMBL" id="DS269747">
    <property type="protein sequence ID" value="EFO88198.1"/>
    <property type="molecule type" value="Genomic_DNA"/>
</dbReference>
<reference evidence="2" key="1">
    <citation type="submission" date="2007-07" db="EMBL/GenBank/DDBJ databases">
        <title>PCAP assembly of the Caenorhabditis remanei genome.</title>
        <authorList>
            <consortium name="The Caenorhabditis remanei Sequencing Consortium"/>
            <person name="Wilson R.K."/>
        </authorList>
    </citation>
    <scope>NUCLEOTIDE SEQUENCE [LARGE SCALE GENOMIC DNA]</scope>
    <source>
        <strain evidence="2">PB4641</strain>
    </source>
</reference>
<dbReference type="InterPro" id="IPR019428">
    <property type="entry name" value="7TM_GPCR_serpentine_rcpt_Str"/>
</dbReference>
<dbReference type="STRING" id="31234.E3NRM0"/>
<feature type="transmembrane region" description="Helical" evidence="1">
    <location>
        <begin position="311"/>
        <end position="332"/>
    </location>
</feature>
<dbReference type="OMA" id="FHIRGIS"/>
<dbReference type="PANTHER" id="PTHR46000">
    <property type="entry name" value="SEVEN TM RECEPTOR-RELATED"/>
    <property type="match status" value="1"/>
</dbReference>
<keyword evidence="1" id="KW-0472">Membrane</keyword>
<dbReference type="PANTHER" id="PTHR46000:SF6">
    <property type="entry name" value="SEVEN TM RECEPTOR"/>
    <property type="match status" value="1"/>
</dbReference>
<feature type="transmembrane region" description="Helical" evidence="1">
    <location>
        <begin position="278"/>
        <end position="299"/>
    </location>
</feature>
<name>E3NRM0_CAERE</name>
<keyword evidence="3" id="KW-1185">Reference proteome</keyword>
<evidence type="ECO:0000313" key="3">
    <source>
        <dbReference type="Proteomes" id="UP000008281"/>
    </source>
</evidence>
<feature type="transmembrane region" description="Helical" evidence="1">
    <location>
        <begin position="88"/>
        <end position="113"/>
    </location>
</feature>